<protein>
    <submittedName>
        <fullName evidence="4">Glycosyltransferase EpsH</fullName>
    </submittedName>
</protein>
<organism evidence="4 5">
    <name type="scientific">Cloacibacterium rupense</name>
    <dbReference type="NCBI Taxonomy" id="517423"/>
    <lineage>
        <taxon>Bacteria</taxon>
        <taxon>Pseudomonadati</taxon>
        <taxon>Bacteroidota</taxon>
        <taxon>Flavobacteriia</taxon>
        <taxon>Flavobacteriales</taxon>
        <taxon>Weeksellaceae</taxon>
    </lineage>
</organism>
<dbReference type="InterPro" id="IPR029044">
    <property type="entry name" value="Nucleotide-diphossugar_trans"/>
</dbReference>
<dbReference type="PANTHER" id="PTHR22916:SF51">
    <property type="entry name" value="GLYCOSYLTRANSFERASE EPSH-RELATED"/>
    <property type="match status" value="1"/>
</dbReference>
<proteinExistence type="predicted"/>
<dbReference type="SUPFAM" id="SSF53448">
    <property type="entry name" value="Nucleotide-diphospho-sugar transferases"/>
    <property type="match status" value="1"/>
</dbReference>
<comment type="caution">
    <text evidence="4">The sequence shown here is derived from an EMBL/GenBank/DDBJ whole genome shotgun (WGS) entry which is preliminary data.</text>
</comment>
<name>A0ABQ2NN79_9FLAO</name>
<evidence type="ECO:0000313" key="5">
    <source>
        <dbReference type="Proteomes" id="UP000620064"/>
    </source>
</evidence>
<feature type="domain" description="Glycosyltransferase 2-like" evidence="3">
    <location>
        <begin position="4"/>
        <end position="129"/>
    </location>
</feature>
<keyword evidence="1" id="KW-0328">Glycosyltransferase</keyword>
<keyword evidence="2" id="KW-0808">Transferase</keyword>
<dbReference type="Pfam" id="PF00535">
    <property type="entry name" value="Glycos_transf_2"/>
    <property type="match status" value="1"/>
</dbReference>
<dbReference type="Gene3D" id="3.90.550.10">
    <property type="entry name" value="Spore Coat Polysaccharide Biosynthesis Protein SpsA, Chain A"/>
    <property type="match status" value="1"/>
</dbReference>
<reference evidence="5" key="1">
    <citation type="journal article" date="2019" name="Int. J. Syst. Evol. Microbiol.">
        <title>The Global Catalogue of Microorganisms (GCM) 10K type strain sequencing project: providing services to taxonomists for standard genome sequencing and annotation.</title>
        <authorList>
            <consortium name="The Broad Institute Genomics Platform"/>
            <consortium name="The Broad Institute Genome Sequencing Center for Infectious Disease"/>
            <person name="Wu L."/>
            <person name="Ma J."/>
        </authorList>
    </citation>
    <scope>NUCLEOTIDE SEQUENCE [LARGE SCALE GENOMIC DNA]</scope>
    <source>
        <strain evidence="5">CGMCC 1.7656</strain>
    </source>
</reference>
<gene>
    <name evidence="4" type="primary">epsH</name>
    <name evidence="4" type="ORF">GCM10010992_27200</name>
</gene>
<accession>A0ABQ2NN79</accession>
<evidence type="ECO:0000256" key="1">
    <source>
        <dbReference type="ARBA" id="ARBA00022676"/>
    </source>
</evidence>
<dbReference type="EMBL" id="BMLV01000007">
    <property type="protein sequence ID" value="GGP06591.1"/>
    <property type="molecule type" value="Genomic_DNA"/>
</dbReference>
<sequence length="341" mass="39507">MKLSIIIPCYHVENFVQKCTESILVQKGFDFEIILVNDGSKDNTLQVLEHLAQTDSRIKVINQKNQGLSGARNIGIEQAKGEYLMFVDADDWLEPNAFEVISQHFNHEDLFCFSYHRVFENKSIPRDLKLNGSYNSDFIQRRIVGLLGEELSDPSQADSLVTAWGKIYKTEIIKNNRIAFVDTKIIGTEDALFNIQYLAHADQVYVLNVPLYNYQKSNYHSLTKLYKTYLFQQWKTLYQKINETISQKNVDFQKALNNRIALSIIGLGLNETYSDLPFYAKVKKISIVLHDPLYIRAYQNLDMKYFPLHWRLFFSLAKSKNAFGVLSLSYIMNLLINSPNK</sequence>
<evidence type="ECO:0000256" key="2">
    <source>
        <dbReference type="ARBA" id="ARBA00022679"/>
    </source>
</evidence>
<dbReference type="PANTHER" id="PTHR22916">
    <property type="entry name" value="GLYCOSYLTRANSFERASE"/>
    <property type="match status" value="1"/>
</dbReference>
<dbReference type="InterPro" id="IPR001173">
    <property type="entry name" value="Glyco_trans_2-like"/>
</dbReference>
<dbReference type="CDD" id="cd00761">
    <property type="entry name" value="Glyco_tranf_GTA_type"/>
    <property type="match status" value="1"/>
</dbReference>
<dbReference type="Proteomes" id="UP000620064">
    <property type="component" value="Unassembled WGS sequence"/>
</dbReference>
<dbReference type="RefSeq" id="WP_188618686.1">
    <property type="nucleotide sequence ID" value="NZ_BMLV01000007.1"/>
</dbReference>
<evidence type="ECO:0000313" key="4">
    <source>
        <dbReference type="EMBL" id="GGP06591.1"/>
    </source>
</evidence>
<keyword evidence="5" id="KW-1185">Reference proteome</keyword>
<evidence type="ECO:0000259" key="3">
    <source>
        <dbReference type="Pfam" id="PF00535"/>
    </source>
</evidence>